<reference evidence="1" key="1">
    <citation type="submission" date="2022-05" db="EMBL/GenBank/DDBJ databases">
        <title>Chromosome-level genome of Chaenocephalus aceratus.</title>
        <authorList>
            <person name="Park H."/>
        </authorList>
    </citation>
    <scope>NUCLEOTIDE SEQUENCE</scope>
    <source>
        <strain evidence="1">KU_202001</strain>
    </source>
</reference>
<organism evidence="1 2">
    <name type="scientific">Chaenocephalus aceratus</name>
    <name type="common">Blackfin icefish</name>
    <name type="synonym">Chaenichthys aceratus</name>
    <dbReference type="NCBI Taxonomy" id="36190"/>
    <lineage>
        <taxon>Eukaryota</taxon>
        <taxon>Metazoa</taxon>
        <taxon>Chordata</taxon>
        <taxon>Craniata</taxon>
        <taxon>Vertebrata</taxon>
        <taxon>Euteleostomi</taxon>
        <taxon>Actinopterygii</taxon>
        <taxon>Neopterygii</taxon>
        <taxon>Teleostei</taxon>
        <taxon>Neoteleostei</taxon>
        <taxon>Acanthomorphata</taxon>
        <taxon>Eupercaria</taxon>
        <taxon>Perciformes</taxon>
        <taxon>Notothenioidei</taxon>
        <taxon>Channichthyidae</taxon>
        <taxon>Chaenocephalus</taxon>
    </lineage>
</organism>
<sequence>MEAGRWATPVYPTPRCHGYPASWQSGGDGQGVKGEAMLSLVLHGPQSTERKLPAKSLHMKHTPHFPEPQTCGFDIKSQTVWLISASKQHKD</sequence>
<name>A0ACB9VR42_CHAAC</name>
<comment type="caution">
    <text evidence="1">The sequence shown here is derived from an EMBL/GenBank/DDBJ whole genome shotgun (WGS) entry which is preliminary data.</text>
</comment>
<evidence type="ECO:0000313" key="1">
    <source>
        <dbReference type="EMBL" id="KAI4802275.1"/>
    </source>
</evidence>
<accession>A0ACB9VR42</accession>
<proteinExistence type="predicted"/>
<keyword evidence="2" id="KW-1185">Reference proteome</keyword>
<dbReference type="Proteomes" id="UP001057452">
    <property type="component" value="Chromosome 24"/>
</dbReference>
<dbReference type="EMBL" id="CM043808">
    <property type="protein sequence ID" value="KAI4802275.1"/>
    <property type="molecule type" value="Genomic_DNA"/>
</dbReference>
<protein>
    <submittedName>
        <fullName evidence="1">Uncharacterized protein</fullName>
    </submittedName>
</protein>
<gene>
    <name evidence="1" type="ORF">KUCAC02_020124</name>
</gene>
<evidence type="ECO:0000313" key="2">
    <source>
        <dbReference type="Proteomes" id="UP001057452"/>
    </source>
</evidence>